<gene>
    <name evidence="1" type="ORF">NE686_05375</name>
</gene>
<dbReference type="Pfam" id="PF01513">
    <property type="entry name" value="NAD_kinase"/>
    <property type="match status" value="1"/>
</dbReference>
<dbReference type="GO" id="GO:0016301">
    <property type="term" value="F:kinase activity"/>
    <property type="evidence" value="ECO:0007669"/>
    <property type="project" value="UniProtKB-KW"/>
</dbReference>
<protein>
    <submittedName>
        <fullName evidence="1">ATP-NAD kinase family protein</fullName>
    </submittedName>
</protein>
<proteinExistence type="predicted"/>
<dbReference type="PANTHER" id="PTHR40697">
    <property type="entry name" value="ACETOIN CATABOLISM PROTEIN X"/>
    <property type="match status" value="1"/>
</dbReference>
<keyword evidence="1" id="KW-0808">Transferase</keyword>
<dbReference type="Proteomes" id="UP001524478">
    <property type="component" value="Unassembled WGS sequence"/>
</dbReference>
<accession>A0ABT1S7R7</accession>
<evidence type="ECO:0000313" key="1">
    <source>
        <dbReference type="EMBL" id="MCQ4922506.1"/>
    </source>
</evidence>
<dbReference type="PIRSF" id="PIRSF016907">
    <property type="entry name" value="Kin_ATP-NAD"/>
    <property type="match status" value="1"/>
</dbReference>
<dbReference type="InterPro" id="IPR002504">
    <property type="entry name" value="NADK"/>
</dbReference>
<keyword evidence="2" id="KW-1185">Reference proteome</keyword>
<reference evidence="1 2" key="1">
    <citation type="submission" date="2022-06" db="EMBL/GenBank/DDBJ databases">
        <title>Isolation of gut microbiota from human fecal samples.</title>
        <authorList>
            <person name="Pamer E.G."/>
            <person name="Barat B."/>
            <person name="Waligurski E."/>
            <person name="Medina S."/>
            <person name="Paddock L."/>
            <person name="Mostad J."/>
        </authorList>
    </citation>
    <scope>NUCLEOTIDE SEQUENCE [LARGE SCALE GENOMIC DNA]</scope>
    <source>
        <strain evidence="1 2">DFI.7.95</strain>
    </source>
</reference>
<organism evidence="1 2">
    <name type="scientific">Tissierella carlieri</name>
    <dbReference type="NCBI Taxonomy" id="689904"/>
    <lineage>
        <taxon>Bacteria</taxon>
        <taxon>Bacillati</taxon>
        <taxon>Bacillota</taxon>
        <taxon>Tissierellia</taxon>
        <taxon>Tissierellales</taxon>
        <taxon>Tissierellaceae</taxon>
        <taxon>Tissierella</taxon>
    </lineage>
</organism>
<comment type="caution">
    <text evidence="1">The sequence shown here is derived from an EMBL/GenBank/DDBJ whole genome shotgun (WGS) entry which is preliminary data.</text>
</comment>
<dbReference type="InterPro" id="IPR011386">
    <property type="entry name" value="Put_ATP-NAD_kin"/>
</dbReference>
<dbReference type="EMBL" id="JANGAC010000003">
    <property type="protein sequence ID" value="MCQ4922506.1"/>
    <property type="molecule type" value="Genomic_DNA"/>
</dbReference>
<keyword evidence="1" id="KW-0418">Kinase</keyword>
<dbReference type="RefSeq" id="WP_256310741.1">
    <property type="nucleotide sequence ID" value="NZ_JANGAC010000003.1"/>
</dbReference>
<sequence length="372" mass="40932">MKNIGLIINPVAGMGGRVGLKGTDGREVLDMAIELGAVKEAPSKAVKALEKLVPIKEELLILTSSFDMGENQCKALDFNYEIVHKANSITDFSDTLKSAKIMEERGVELIIFVGGDGTARNIYEAVEDRVTALGIPAGVKIHSPVYGNTPELAGKLALMYLSNGSLHTKEEEVIDIDEEAFRNNQVKTQLFGYLKVPYKKELLQNKKAPTPLGEEVSQRAIALDIIDNMKKEIYYLIGPGTTTRAIMDELNLPNTLLGVDIIKDKTIIKLDCNERDILDILDDKKGKLIITPTGGQGYLLGRGNQQISYRVLEKLGKDNILIISPNSKIVDLKGRPLLIYTGDEVTDKNLAGYYRIKVGYGMDIIYKVSGGY</sequence>
<dbReference type="Pfam" id="PF20143">
    <property type="entry name" value="NAD_kinase_C"/>
    <property type="match status" value="1"/>
</dbReference>
<dbReference type="PANTHER" id="PTHR40697:SF2">
    <property type="entry name" value="ATP-NAD KINASE-RELATED"/>
    <property type="match status" value="1"/>
</dbReference>
<dbReference type="InterPro" id="IPR039065">
    <property type="entry name" value="AcoX-like"/>
</dbReference>
<evidence type="ECO:0000313" key="2">
    <source>
        <dbReference type="Proteomes" id="UP001524478"/>
    </source>
</evidence>
<name>A0ABT1S7R7_9FIRM</name>